<feature type="non-terminal residue" evidence="2">
    <location>
        <position position="1"/>
    </location>
</feature>
<protein>
    <submittedName>
        <fullName evidence="2">Uncharacterized protein</fullName>
    </submittedName>
</protein>
<dbReference type="AlphaFoldDB" id="A0A6J4JVX3"/>
<feature type="region of interest" description="Disordered" evidence="1">
    <location>
        <begin position="1"/>
        <end position="60"/>
    </location>
</feature>
<evidence type="ECO:0000313" key="2">
    <source>
        <dbReference type="EMBL" id="CAA9288871.1"/>
    </source>
</evidence>
<name>A0A6J4JVX3_9CHLR</name>
<proteinExistence type="predicted"/>
<evidence type="ECO:0000256" key="1">
    <source>
        <dbReference type="SAM" id="MobiDB-lite"/>
    </source>
</evidence>
<feature type="compositionally biased region" description="Basic and acidic residues" evidence="1">
    <location>
        <begin position="17"/>
        <end position="30"/>
    </location>
</feature>
<reference evidence="2" key="1">
    <citation type="submission" date="2020-02" db="EMBL/GenBank/DDBJ databases">
        <authorList>
            <person name="Meier V. D."/>
        </authorList>
    </citation>
    <scope>NUCLEOTIDE SEQUENCE</scope>
    <source>
        <strain evidence="2">AVDCRST_MAG77</strain>
    </source>
</reference>
<feature type="non-terminal residue" evidence="2">
    <location>
        <position position="60"/>
    </location>
</feature>
<dbReference type="EMBL" id="CADCTC010000239">
    <property type="protein sequence ID" value="CAA9288871.1"/>
    <property type="molecule type" value="Genomic_DNA"/>
</dbReference>
<gene>
    <name evidence="2" type="ORF">AVDCRST_MAG77-4547</name>
</gene>
<sequence>GVAGAAGGAPAAALLAPEDRGAERDDHGCEPHGGGGEQLGRRRDEPRHGYNSIQTLRFGV</sequence>
<accession>A0A6J4JVX3</accession>
<organism evidence="2">
    <name type="scientific">uncultured Chloroflexota bacterium</name>
    <dbReference type="NCBI Taxonomy" id="166587"/>
    <lineage>
        <taxon>Bacteria</taxon>
        <taxon>Bacillati</taxon>
        <taxon>Chloroflexota</taxon>
        <taxon>environmental samples</taxon>
    </lineage>
</organism>
<feature type="compositionally biased region" description="Polar residues" evidence="1">
    <location>
        <begin position="51"/>
        <end position="60"/>
    </location>
</feature>
<feature type="compositionally biased region" description="Basic and acidic residues" evidence="1">
    <location>
        <begin position="39"/>
        <end position="48"/>
    </location>
</feature>